<reference evidence="1" key="1">
    <citation type="journal article" date="2015" name="Nature">
        <title>Complex archaea that bridge the gap between prokaryotes and eukaryotes.</title>
        <authorList>
            <person name="Spang A."/>
            <person name="Saw J.H."/>
            <person name="Jorgensen S.L."/>
            <person name="Zaremba-Niedzwiedzka K."/>
            <person name="Martijn J."/>
            <person name="Lind A.E."/>
            <person name="van Eijk R."/>
            <person name="Schleper C."/>
            <person name="Guy L."/>
            <person name="Ettema T.J."/>
        </authorList>
    </citation>
    <scope>NUCLEOTIDE SEQUENCE</scope>
</reference>
<name>A0A0F9A2Z9_9ZZZZ</name>
<proteinExistence type="predicted"/>
<accession>A0A0F9A2Z9</accession>
<dbReference type="EMBL" id="LAZR01060022">
    <property type="protein sequence ID" value="KKK66556.1"/>
    <property type="molecule type" value="Genomic_DNA"/>
</dbReference>
<gene>
    <name evidence="1" type="ORF">LCGC14_2962900</name>
</gene>
<feature type="non-terminal residue" evidence="1">
    <location>
        <position position="60"/>
    </location>
</feature>
<dbReference type="AlphaFoldDB" id="A0A0F9A2Z9"/>
<organism evidence="1">
    <name type="scientific">marine sediment metagenome</name>
    <dbReference type="NCBI Taxonomy" id="412755"/>
    <lineage>
        <taxon>unclassified sequences</taxon>
        <taxon>metagenomes</taxon>
        <taxon>ecological metagenomes</taxon>
    </lineage>
</organism>
<sequence length="60" mass="6884">MAELNKVLCKALWERYRLSEIEEHCFRARAVAEQDSESGKAAFLGYGDFTLIDDLGFKLK</sequence>
<comment type="caution">
    <text evidence="1">The sequence shown here is derived from an EMBL/GenBank/DDBJ whole genome shotgun (WGS) entry which is preliminary data.</text>
</comment>
<evidence type="ECO:0000313" key="1">
    <source>
        <dbReference type="EMBL" id="KKK66556.1"/>
    </source>
</evidence>
<protein>
    <submittedName>
        <fullName evidence="1">Uncharacterized protein</fullName>
    </submittedName>
</protein>